<keyword evidence="1" id="KW-1133">Transmembrane helix</keyword>
<evidence type="ECO:0000313" key="3">
    <source>
        <dbReference type="Proteomes" id="UP001589844"/>
    </source>
</evidence>
<keyword evidence="3" id="KW-1185">Reference proteome</keyword>
<sequence>MNNLSTYLVDIFYVGGIAGFFLLAVALAVGCQKMENKQERQ</sequence>
<evidence type="ECO:0000313" key="2">
    <source>
        <dbReference type="EMBL" id="MFC0348895.1"/>
    </source>
</evidence>
<organism evidence="2 3">
    <name type="scientific">Undibacterium danionis</name>
    <dbReference type="NCBI Taxonomy" id="1812100"/>
    <lineage>
        <taxon>Bacteria</taxon>
        <taxon>Pseudomonadati</taxon>
        <taxon>Pseudomonadota</taxon>
        <taxon>Betaproteobacteria</taxon>
        <taxon>Burkholderiales</taxon>
        <taxon>Oxalobacteraceae</taxon>
        <taxon>Undibacterium</taxon>
    </lineage>
</organism>
<keyword evidence="1" id="KW-0472">Membrane</keyword>
<dbReference type="Proteomes" id="UP001589844">
    <property type="component" value="Unassembled WGS sequence"/>
</dbReference>
<comment type="caution">
    <text evidence="2">The sequence shown here is derived from an EMBL/GenBank/DDBJ whole genome shotgun (WGS) entry which is preliminary data.</text>
</comment>
<gene>
    <name evidence="2" type="ORF">ACFFJH_03675</name>
</gene>
<feature type="transmembrane region" description="Helical" evidence="1">
    <location>
        <begin position="12"/>
        <end position="31"/>
    </location>
</feature>
<accession>A0ABV6IAP3</accession>
<reference evidence="2 3" key="1">
    <citation type="submission" date="2024-09" db="EMBL/GenBank/DDBJ databases">
        <authorList>
            <person name="Sun Q."/>
            <person name="Mori K."/>
        </authorList>
    </citation>
    <scope>NUCLEOTIDE SEQUENCE [LARGE SCALE GENOMIC DNA]</scope>
    <source>
        <strain evidence="2 3">CCM 8677</strain>
    </source>
</reference>
<dbReference type="RefSeq" id="WP_390210133.1">
    <property type="nucleotide sequence ID" value="NZ_JBHLXJ010000003.1"/>
</dbReference>
<evidence type="ECO:0008006" key="4">
    <source>
        <dbReference type="Google" id="ProtNLM"/>
    </source>
</evidence>
<keyword evidence="1" id="KW-0812">Transmembrane</keyword>
<dbReference type="EMBL" id="JBHLXJ010000003">
    <property type="protein sequence ID" value="MFC0348895.1"/>
    <property type="molecule type" value="Genomic_DNA"/>
</dbReference>
<protein>
    <recommendedName>
        <fullName evidence="4">DUF3149 domain-containing protein</fullName>
    </recommendedName>
</protein>
<proteinExistence type="predicted"/>
<evidence type="ECO:0000256" key="1">
    <source>
        <dbReference type="SAM" id="Phobius"/>
    </source>
</evidence>
<name>A0ABV6IAP3_9BURK</name>